<keyword evidence="1" id="KW-1133">Transmembrane helix</keyword>
<keyword evidence="1" id="KW-0812">Transmembrane</keyword>
<evidence type="ECO:0000256" key="1">
    <source>
        <dbReference type="SAM" id="Phobius"/>
    </source>
</evidence>
<dbReference type="Gene3D" id="2.60.40.1120">
    <property type="entry name" value="Carboxypeptidase-like, regulatory domain"/>
    <property type="match status" value="1"/>
</dbReference>
<dbReference type="InterPro" id="IPR008969">
    <property type="entry name" value="CarboxyPept-like_regulatory"/>
</dbReference>
<keyword evidence="3" id="KW-1185">Reference proteome</keyword>
<evidence type="ECO:0000313" key="3">
    <source>
        <dbReference type="Proteomes" id="UP000605013"/>
    </source>
</evidence>
<dbReference type="Pfam" id="PF13715">
    <property type="entry name" value="CarbopepD_reg_2"/>
    <property type="match status" value="1"/>
</dbReference>
<dbReference type="SUPFAM" id="SSF49464">
    <property type="entry name" value="Carboxypeptidase regulatory domain-like"/>
    <property type="match status" value="1"/>
</dbReference>
<dbReference type="Proteomes" id="UP000605013">
    <property type="component" value="Unassembled WGS sequence"/>
</dbReference>
<protein>
    <submittedName>
        <fullName evidence="2">Carboxypeptidase-like regulatory domain-containing protein</fullName>
    </submittedName>
</protein>
<feature type="transmembrane region" description="Helical" evidence="1">
    <location>
        <begin position="81"/>
        <end position="100"/>
    </location>
</feature>
<organism evidence="2 3">
    <name type="scientific">Olleya sediminilitoris</name>
    <dbReference type="NCBI Taxonomy" id="2795739"/>
    <lineage>
        <taxon>Bacteria</taxon>
        <taxon>Pseudomonadati</taxon>
        <taxon>Bacteroidota</taxon>
        <taxon>Flavobacteriia</taxon>
        <taxon>Flavobacteriales</taxon>
        <taxon>Flavobacteriaceae</taxon>
    </lineage>
</organism>
<evidence type="ECO:0000313" key="2">
    <source>
        <dbReference type="EMBL" id="MBL7559660.1"/>
    </source>
</evidence>
<sequence length="222" mass="24728">MKNQINLNIKTPCQEKFSNFTPTTNGGFCNSCTKEVVDFTNWTPNQIALFFQNKNNLNTCGQFKNTQLTSYSKPIKQNKKLNLVSSIGLACLAFLSFFTAQAQDSNNITKNTSKTIKQLNQPILIKGTVLDDDGLPLPLTNIVLEGTNIGTQTDFDGNFTFPNKLNKGSVLVFSYVGYEAKKITVTDPDNKKTVNLDVTLNNDHYILMGKVAVKEVFQSKHK</sequence>
<proteinExistence type="predicted"/>
<gene>
    <name evidence="2" type="ORF">JAO71_07575</name>
</gene>
<dbReference type="EMBL" id="JAEMEF010000005">
    <property type="protein sequence ID" value="MBL7559660.1"/>
    <property type="molecule type" value="Genomic_DNA"/>
</dbReference>
<dbReference type="RefSeq" id="WP_202999968.1">
    <property type="nucleotide sequence ID" value="NZ_JAEMEF010000005.1"/>
</dbReference>
<reference evidence="2 3" key="1">
    <citation type="submission" date="2020-12" db="EMBL/GenBank/DDBJ databases">
        <title>Olleya sediminilitoris sp. nov., isolated from a tidal flat.</title>
        <authorList>
            <person name="Park S."/>
            <person name="Yoon J.-H."/>
        </authorList>
    </citation>
    <scope>NUCLEOTIDE SEQUENCE [LARGE SCALE GENOMIC DNA]</scope>
    <source>
        <strain evidence="2 3">YSTF-M6</strain>
    </source>
</reference>
<name>A0ABS1WKK9_9FLAO</name>
<comment type="caution">
    <text evidence="2">The sequence shown here is derived from an EMBL/GenBank/DDBJ whole genome shotgun (WGS) entry which is preliminary data.</text>
</comment>
<accession>A0ABS1WKK9</accession>
<keyword evidence="1" id="KW-0472">Membrane</keyword>